<comment type="similarity">
    <text evidence="1">Belongs to the GST superfamily.</text>
</comment>
<dbReference type="InterPro" id="IPR010987">
    <property type="entry name" value="Glutathione-S-Trfase_C-like"/>
</dbReference>
<comment type="function">
    <text evidence="1">Is involved in the conjugation of reduced glutathione to a wide number of exogenous and endogenous hydrophobic electrophiles.</text>
</comment>
<dbReference type="GO" id="GO:0004364">
    <property type="term" value="F:glutathione transferase activity"/>
    <property type="evidence" value="ECO:0007669"/>
    <property type="project" value="UniProtKB-UniRule"/>
</dbReference>
<dbReference type="EC" id="2.5.1.18" evidence="1"/>
<evidence type="ECO:0000259" key="3">
    <source>
        <dbReference type="PROSITE" id="PS50405"/>
    </source>
</evidence>
<feature type="compositionally biased region" description="Acidic residues" evidence="2">
    <location>
        <begin position="44"/>
        <end position="57"/>
    </location>
</feature>
<dbReference type="PROSITE" id="PS50405">
    <property type="entry name" value="GST_CTER"/>
    <property type="match status" value="1"/>
</dbReference>
<comment type="subcellular location">
    <subcellularLocation>
        <location evidence="1">Cytoplasm</location>
        <location evidence="1">Cytosol</location>
    </subcellularLocation>
</comment>
<dbReference type="InterPro" id="IPR045073">
    <property type="entry name" value="Omega/Tau-like"/>
</dbReference>
<protein>
    <recommendedName>
        <fullName evidence="1">Glutathione S-transferase</fullName>
        <ecNumber evidence="1">2.5.1.18</ecNumber>
    </recommendedName>
</protein>
<keyword evidence="1 4" id="KW-0808">Transferase</keyword>
<evidence type="ECO:0000313" key="4">
    <source>
        <dbReference type="EMBL" id="RWR88191.1"/>
    </source>
</evidence>
<dbReference type="EMBL" id="QPKB01000007">
    <property type="protein sequence ID" value="RWR88191.1"/>
    <property type="molecule type" value="Genomic_DNA"/>
</dbReference>
<comment type="caution">
    <text evidence="4">The sequence shown here is derived from an EMBL/GenBank/DDBJ whole genome shotgun (WGS) entry which is preliminary data.</text>
</comment>
<feature type="domain" description="GST C-terminal" evidence="3">
    <location>
        <begin position="36"/>
        <end position="164"/>
    </location>
</feature>
<dbReference type="Gene3D" id="1.20.1050.10">
    <property type="match status" value="1"/>
</dbReference>
<evidence type="ECO:0000256" key="2">
    <source>
        <dbReference type="SAM" id="MobiDB-lite"/>
    </source>
</evidence>
<dbReference type="GO" id="GO:0005829">
    <property type="term" value="C:cytosol"/>
    <property type="evidence" value="ECO:0007669"/>
    <property type="project" value="UniProtKB-SubCell"/>
</dbReference>
<dbReference type="InterPro" id="IPR045074">
    <property type="entry name" value="GST_C_Tau"/>
</dbReference>
<dbReference type="STRING" id="337451.A0A443PBR9"/>
<dbReference type="OrthoDB" id="202840at2759"/>
<keyword evidence="1" id="KW-0963">Cytoplasm</keyword>
<dbReference type="CDD" id="cd03185">
    <property type="entry name" value="GST_C_Tau"/>
    <property type="match status" value="1"/>
</dbReference>
<evidence type="ECO:0000256" key="1">
    <source>
        <dbReference type="RuleBase" id="RU369102"/>
    </source>
</evidence>
<feature type="region of interest" description="Disordered" evidence="2">
    <location>
        <begin position="38"/>
        <end position="58"/>
    </location>
</feature>
<dbReference type="PANTHER" id="PTHR11260">
    <property type="entry name" value="GLUTATHIONE S-TRANSFERASE, GST, SUPERFAMILY, GST DOMAIN CONTAINING"/>
    <property type="match status" value="1"/>
</dbReference>
<proteinExistence type="inferred from homology"/>
<dbReference type="Proteomes" id="UP000283530">
    <property type="component" value="Unassembled WGS sequence"/>
</dbReference>
<comment type="catalytic activity">
    <reaction evidence="1">
        <text>RX + glutathione = an S-substituted glutathione + a halide anion + H(+)</text>
        <dbReference type="Rhea" id="RHEA:16437"/>
        <dbReference type="ChEBI" id="CHEBI:15378"/>
        <dbReference type="ChEBI" id="CHEBI:16042"/>
        <dbReference type="ChEBI" id="CHEBI:17792"/>
        <dbReference type="ChEBI" id="CHEBI:57925"/>
        <dbReference type="ChEBI" id="CHEBI:90779"/>
        <dbReference type="EC" id="2.5.1.18"/>
    </reaction>
</comment>
<keyword evidence="5" id="KW-1185">Reference proteome</keyword>
<dbReference type="GO" id="GO:0006749">
    <property type="term" value="P:glutathione metabolic process"/>
    <property type="evidence" value="ECO:0007669"/>
    <property type="project" value="InterPro"/>
</dbReference>
<dbReference type="Pfam" id="PF13410">
    <property type="entry name" value="GST_C_2"/>
    <property type="match status" value="1"/>
</dbReference>
<evidence type="ECO:0000313" key="5">
    <source>
        <dbReference type="Proteomes" id="UP000283530"/>
    </source>
</evidence>
<sequence length="169" mass="19311">MWKNSTIGGEAAQEDRGIVDVMLMTRRVGSVFIADPNRSQYNISDDEDDDDDDDDDNDMKTIYECRSQIWKSKGEAQEAAKKKFIDCLKLLEGVLGDKPFYDGKSLGYVDVVLVPFACWFDTYKTNDNFSIENECPKLIAWVKRCMEKESVSKVLPDPHKVYDFVGVLK</sequence>
<reference evidence="4 5" key="1">
    <citation type="journal article" date="2019" name="Nat. Plants">
        <title>Stout camphor tree genome fills gaps in understanding of flowering plant genome evolution.</title>
        <authorList>
            <person name="Chaw S.M."/>
            <person name="Liu Y.C."/>
            <person name="Wu Y.W."/>
            <person name="Wang H.Y."/>
            <person name="Lin C.I."/>
            <person name="Wu C.S."/>
            <person name="Ke H.M."/>
            <person name="Chang L.Y."/>
            <person name="Hsu C.Y."/>
            <person name="Yang H.T."/>
            <person name="Sudianto E."/>
            <person name="Hsu M.H."/>
            <person name="Wu K.P."/>
            <person name="Wang L.N."/>
            <person name="Leebens-Mack J.H."/>
            <person name="Tsai I.J."/>
        </authorList>
    </citation>
    <scope>NUCLEOTIDE SEQUENCE [LARGE SCALE GENOMIC DNA]</scope>
    <source>
        <strain evidence="5">cv. Chaw 1501</strain>
        <tissue evidence="4">Young leaves</tissue>
    </source>
</reference>
<organism evidence="4 5">
    <name type="scientific">Cinnamomum micranthum f. kanehirae</name>
    <dbReference type="NCBI Taxonomy" id="337451"/>
    <lineage>
        <taxon>Eukaryota</taxon>
        <taxon>Viridiplantae</taxon>
        <taxon>Streptophyta</taxon>
        <taxon>Embryophyta</taxon>
        <taxon>Tracheophyta</taxon>
        <taxon>Spermatophyta</taxon>
        <taxon>Magnoliopsida</taxon>
        <taxon>Magnoliidae</taxon>
        <taxon>Laurales</taxon>
        <taxon>Lauraceae</taxon>
        <taxon>Cinnamomum</taxon>
    </lineage>
</organism>
<dbReference type="InterPro" id="IPR036282">
    <property type="entry name" value="Glutathione-S-Trfase_C_sf"/>
</dbReference>
<dbReference type="AlphaFoldDB" id="A0A443PBR9"/>
<dbReference type="SUPFAM" id="SSF47616">
    <property type="entry name" value="GST C-terminal domain-like"/>
    <property type="match status" value="1"/>
</dbReference>
<dbReference type="PANTHER" id="PTHR11260:SF764">
    <property type="entry name" value="GLUTATHIONE TRANSFERASE"/>
    <property type="match status" value="1"/>
</dbReference>
<name>A0A443PBR9_9MAGN</name>
<gene>
    <name evidence="4" type="ORF">CKAN_01718200</name>
</gene>
<accession>A0A443PBR9</accession>